<comment type="caution">
    <text evidence="4">The sequence shown here is derived from an EMBL/GenBank/DDBJ whole genome shotgun (WGS) entry which is preliminary data.</text>
</comment>
<feature type="signal peptide" evidence="3">
    <location>
        <begin position="1"/>
        <end position="15"/>
    </location>
</feature>
<keyword evidence="2" id="KW-1133">Transmembrane helix</keyword>
<gene>
    <name evidence="4" type="ORF">PECAL_2P02090</name>
</gene>
<feature type="transmembrane region" description="Helical" evidence="2">
    <location>
        <begin position="315"/>
        <end position="332"/>
    </location>
</feature>
<feature type="transmembrane region" description="Helical" evidence="2">
    <location>
        <begin position="230"/>
        <end position="255"/>
    </location>
</feature>
<feature type="chain" id="PRO_5035297140" evidence="3">
    <location>
        <begin position="16"/>
        <end position="457"/>
    </location>
</feature>
<keyword evidence="3" id="KW-0732">Signal</keyword>
<proteinExistence type="predicted"/>
<dbReference type="AlphaFoldDB" id="A0A8J2SDR7"/>
<accession>A0A8J2SDR7</accession>
<evidence type="ECO:0000256" key="3">
    <source>
        <dbReference type="SAM" id="SignalP"/>
    </source>
</evidence>
<keyword evidence="5" id="KW-1185">Reference proteome</keyword>
<name>A0A8J2SDR7_9STRA</name>
<keyword evidence="2" id="KW-0812">Transmembrane</keyword>
<keyword evidence="2" id="KW-0472">Membrane</keyword>
<feature type="compositionally biased region" description="Basic and acidic residues" evidence="1">
    <location>
        <begin position="419"/>
        <end position="428"/>
    </location>
</feature>
<sequence length="457" mass="51170">MRCASLWALLGAARGWAPHPRIATGPVPRPRGAPRRAVDFRLAEDDAAPIALRCTKTGRTIDCFPGCFMRLEDEGEWYVVATPCDQPVAFAPSIDDDEDDDWVIIQDDDPRMDAVFAVAERAVGEELEDCAMVRSALFPTLRGDLDDQLEDDDDDDVDDDEFARLDEEGEEDDAVLSLLATFDVPELGHAYDMMRIEELYQLIARRGDADDCLVYDILDEAESEVIRPRALTLVIMAAIVGLLVLMVYLCTNIAYKFIPDKAKKNVKRMFTRKKDGAAADDDSGAGIKRGRSVVEAGLSFRDTAVYVLYSEFLNFFVWFIKFLPLFIILFPIHKAMWFEEKDFDGPIPAGAGAGGNLFDYLLCRKSCRYYHYVKDDRPRCVQPETHNISRPSIRNIVDVFHAEGFSTMRRFDSTFGTTDPHEAFKPPVDDAADAPAEPETEREGTGDAVDDEASSDP</sequence>
<reference evidence="4" key="1">
    <citation type="submission" date="2021-11" db="EMBL/GenBank/DDBJ databases">
        <authorList>
            <consortium name="Genoscope - CEA"/>
            <person name="William W."/>
        </authorList>
    </citation>
    <scope>NUCLEOTIDE SEQUENCE</scope>
</reference>
<evidence type="ECO:0000313" key="4">
    <source>
        <dbReference type="EMBL" id="CAH0367197.1"/>
    </source>
</evidence>
<dbReference type="OrthoDB" id="10643753at2759"/>
<dbReference type="EMBL" id="CAKKNE010000002">
    <property type="protein sequence ID" value="CAH0367197.1"/>
    <property type="molecule type" value="Genomic_DNA"/>
</dbReference>
<dbReference type="Proteomes" id="UP000789595">
    <property type="component" value="Unassembled WGS sequence"/>
</dbReference>
<organism evidence="4 5">
    <name type="scientific">Pelagomonas calceolata</name>
    <dbReference type="NCBI Taxonomy" id="35677"/>
    <lineage>
        <taxon>Eukaryota</taxon>
        <taxon>Sar</taxon>
        <taxon>Stramenopiles</taxon>
        <taxon>Ochrophyta</taxon>
        <taxon>Pelagophyceae</taxon>
        <taxon>Pelagomonadales</taxon>
        <taxon>Pelagomonadaceae</taxon>
        <taxon>Pelagomonas</taxon>
    </lineage>
</organism>
<evidence type="ECO:0000256" key="2">
    <source>
        <dbReference type="SAM" id="Phobius"/>
    </source>
</evidence>
<feature type="compositionally biased region" description="Acidic residues" evidence="1">
    <location>
        <begin position="448"/>
        <end position="457"/>
    </location>
</feature>
<evidence type="ECO:0000313" key="5">
    <source>
        <dbReference type="Proteomes" id="UP000789595"/>
    </source>
</evidence>
<feature type="region of interest" description="Disordered" evidence="1">
    <location>
        <begin position="416"/>
        <end position="457"/>
    </location>
</feature>
<protein>
    <submittedName>
        <fullName evidence="4">Uncharacterized protein</fullName>
    </submittedName>
</protein>
<evidence type="ECO:0000256" key="1">
    <source>
        <dbReference type="SAM" id="MobiDB-lite"/>
    </source>
</evidence>